<evidence type="ECO:0000313" key="2">
    <source>
        <dbReference type="EMBL" id="OGX91749.1"/>
    </source>
</evidence>
<feature type="transmembrane region" description="Helical" evidence="1">
    <location>
        <begin position="32"/>
        <end position="55"/>
    </location>
</feature>
<keyword evidence="1" id="KW-0472">Membrane</keyword>
<dbReference type="Proteomes" id="UP000177506">
    <property type="component" value="Unassembled WGS sequence"/>
</dbReference>
<evidence type="ECO:0000313" key="3">
    <source>
        <dbReference type="Proteomes" id="UP000177506"/>
    </source>
</evidence>
<keyword evidence="1" id="KW-1133">Transmembrane helix</keyword>
<organism evidence="2 3">
    <name type="scientific">Hymenobacter coccineus</name>
    <dbReference type="NCBI Taxonomy" id="1908235"/>
    <lineage>
        <taxon>Bacteria</taxon>
        <taxon>Pseudomonadati</taxon>
        <taxon>Bacteroidota</taxon>
        <taxon>Cytophagia</taxon>
        <taxon>Cytophagales</taxon>
        <taxon>Hymenobacteraceae</taxon>
        <taxon>Hymenobacter</taxon>
    </lineage>
</organism>
<feature type="transmembrane region" description="Helical" evidence="1">
    <location>
        <begin position="7"/>
        <end position="26"/>
    </location>
</feature>
<comment type="caution">
    <text evidence="2">The sequence shown here is derived from an EMBL/GenBank/DDBJ whole genome shotgun (WGS) entry which is preliminary data.</text>
</comment>
<accession>A0A1G1TLI8</accession>
<protein>
    <submittedName>
        <fullName evidence="2">Uncharacterized protein</fullName>
    </submittedName>
</protein>
<dbReference type="OrthoDB" id="887114at2"/>
<name>A0A1G1TLI8_9BACT</name>
<keyword evidence="1" id="KW-0812">Transmembrane</keyword>
<dbReference type="EMBL" id="MDZA01000036">
    <property type="protein sequence ID" value="OGX91749.1"/>
    <property type="molecule type" value="Genomic_DNA"/>
</dbReference>
<proteinExistence type="predicted"/>
<dbReference type="AlphaFoldDB" id="A0A1G1TLI8"/>
<gene>
    <name evidence="2" type="ORF">BEN49_18665</name>
</gene>
<evidence type="ECO:0000256" key="1">
    <source>
        <dbReference type="SAM" id="Phobius"/>
    </source>
</evidence>
<sequence>MLFVDMIFVMAVALSFIPILTGYCAYNYGRSFWLWFALGWVLPLASFFLLTALILREQLDPGRRLLADARLILRDAAQAKAAAQSPE</sequence>
<dbReference type="RefSeq" id="WP_070740620.1">
    <property type="nucleotide sequence ID" value="NZ_MDZA01000036.1"/>
</dbReference>
<reference evidence="2 3" key="1">
    <citation type="submission" date="2016-08" db="EMBL/GenBank/DDBJ databases">
        <title>Hymenobacter coccineus sp. nov., Hymenobacter lapidarius sp. nov. and Hymenobacter glacialis sp. nov., isolated from Antarctic soil.</title>
        <authorList>
            <person name="Sedlacek I."/>
            <person name="Kralova S."/>
            <person name="Kyrova K."/>
            <person name="Maslanova I."/>
            <person name="Stankova E."/>
            <person name="Vrbovska V."/>
            <person name="Nemec M."/>
            <person name="Bartak M."/>
            <person name="Svec P."/>
            <person name="Busse H.-J."/>
            <person name="Pantucek R."/>
        </authorList>
    </citation>
    <scope>NUCLEOTIDE SEQUENCE [LARGE SCALE GENOMIC DNA]</scope>
    <source>
        <strain evidence="2 3">CCM 8649</strain>
    </source>
</reference>
<keyword evidence="3" id="KW-1185">Reference proteome</keyword>